<reference evidence="9 11" key="1">
    <citation type="journal article" date="2015" name="Sci. Rep.">
        <title>A comparative genomics and reductive dehalogenase gene transcription study of two chloroethene-respiring bacteria, Dehalococcoides mccartyi strains MB and 11a.</title>
        <authorList>
            <person name="Low A."/>
            <person name="Shen Z."/>
            <person name="Cheng D."/>
            <person name="Rogers M.J."/>
            <person name="Lee P.K."/>
            <person name="He J."/>
        </authorList>
    </citation>
    <scope>NUCLEOTIDE SEQUENCE [LARGE SCALE GENOMIC DNA]</scope>
    <source>
        <strain evidence="9 11">MB</strain>
    </source>
</reference>
<dbReference type="GO" id="GO:0016491">
    <property type="term" value="F:oxidoreductase activity"/>
    <property type="evidence" value="ECO:0007669"/>
    <property type="project" value="InterPro"/>
</dbReference>
<dbReference type="OrthoDB" id="9807941at2"/>
<dbReference type="Proteomes" id="UP000218257">
    <property type="component" value="Chromosome"/>
</dbReference>
<feature type="binding site" evidence="7">
    <location>
        <position position="83"/>
    </location>
    <ligand>
        <name>[2Fe-2S] cluster</name>
        <dbReference type="ChEBI" id="CHEBI:190135"/>
    </ligand>
</feature>
<evidence type="ECO:0000256" key="6">
    <source>
        <dbReference type="ARBA" id="ARBA00034078"/>
    </source>
</evidence>
<comment type="cofactor">
    <cofactor evidence="6">
        <name>[2Fe-2S] cluster</name>
        <dbReference type="ChEBI" id="CHEBI:190135"/>
    </cofactor>
</comment>
<feature type="binding site" evidence="7">
    <location>
        <position position="88"/>
    </location>
    <ligand>
        <name>[2Fe-2S] cluster</name>
        <dbReference type="ChEBI" id="CHEBI:190135"/>
    </ligand>
</feature>
<dbReference type="InterPro" id="IPR041921">
    <property type="entry name" value="NuoE_N"/>
</dbReference>
<dbReference type="GO" id="GO:0051537">
    <property type="term" value="F:2 iron, 2 sulfur cluster binding"/>
    <property type="evidence" value="ECO:0007669"/>
    <property type="project" value="UniProtKB-KW"/>
</dbReference>
<evidence type="ECO:0000313" key="9">
    <source>
        <dbReference type="EMBL" id="KSV18513.1"/>
    </source>
</evidence>
<dbReference type="FunFam" id="3.40.30.10:FF:000015">
    <property type="entry name" value="NADH-quinone oxidoreductase subunit E"/>
    <property type="match status" value="1"/>
</dbReference>
<keyword evidence="2 7" id="KW-0001">2Fe-2S</keyword>
<feature type="binding site" evidence="7">
    <location>
        <position position="128"/>
    </location>
    <ligand>
        <name>[2Fe-2S] cluster</name>
        <dbReference type="ChEBI" id="CHEBI:190135"/>
    </ligand>
</feature>
<dbReference type="Proteomes" id="UP000053577">
    <property type="component" value="Unassembled WGS sequence"/>
</dbReference>
<accession>A0A0V8M4P9</accession>
<dbReference type="eggNOG" id="COG1905">
    <property type="taxonomic scope" value="Bacteria"/>
</dbReference>
<gene>
    <name evidence="9" type="ORF">DA01_00620</name>
    <name evidence="8" type="ORF">DEHALATV1_0568</name>
    <name evidence="10" type="ORF">VLL09_01805</name>
</gene>
<dbReference type="InterPro" id="IPR002023">
    <property type="entry name" value="NuoE-like"/>
</dbReference>
<dbReference type="Proteomes" id="UP001327986">
    <property type="component" value="Chromosome"/>
</dbReference>
<reference evidence="10" key="3">
    <citation type="submission" date="2023-12" db="EMBL/GenBank/DDBJ databases">
        <title>Isolation of organohalide respiring bacteria Dehalococcoides mccartyi strain GPTCE1 in groundwater collected near a chemical plant in Suzhou, China.</title>
        <authorList>
            <person name="Liu G."/>
        </authorList>
    </citation>
    <scope>NUCLEOTIDE SEQUENCE</scope>
    <source>
        <strain evidence="10">GPTCE1</strain>
    </source>
</reference>
<protein>
    <submittedName>
        <fullName evidence="8 9">Hydrogenase</fullName>
    </submittedName>
    <submittedName>
        <fullName evidence="10">NAD(P)H-dependent oxidoreductase subunit E</fullName>
    </submittedName>
</protein>
<dbReference type="PATRIC" id="fig|61435.5.peg.132"/>
<evidence type="ECO:0000313" key="8">
    <source>
        <dbReference type="EMBL" id="BAZ97196.1"/>
    </source>
</evidence>
<dbReference type="Pfam" id="PF01257">
    <property type="entry name" value="2Fe-2S_thioredx"/>
    <property type="match status" value="1"/>
</dbReference>
<dbReference type="InterPro" id="IPR028431">
    <property type="entry name" value="NADP_DH_HndA-like"/>
</dbReference>
<dbReference type="AlphaFoldDB" id="A0A0V8M4P9"/>
<dbReference type="SUPFAM" id="SSF52833">
    <property type="entry name" value="Thioredoxin-like"/>
    <property type="match status" value="1"/>
</dbReference>
<evidence type="ECO:0000256" key="5">
    <source>
        <dbReference type="ARBA" id="ARBA00023014"/>
    </source>
</evidence>
<sequence>MCTETREIVAPKVKNILDKYAKDKGMLVAILQDIQTEFNYLPRPALEAVSEGLGVPMSQVYSVATFFKAFSLKPKGKHSIHVCMGTACHVRGANKILDKLVEKLGCCAGENTADMKFSLDAVNCVGACALGPVVVVDGQYVGNMTTEKVKPLIEGCQDD</sequence>
<reference evidence="8 12" key="2">
    <citation type="journal article" date="2017" name="Sci. Rep.">
        <title>Isolation and genomic characterization of a Dehalococcoides strain suggests genomic rearrangement during culture.</title>
        <authorList>
            <person name="Yohda M."/>
            <person name="Ikegami K."/>
            <person name="Aita Y."/>
            <person name="Kitajima M."/>
            <person name="Takechi A."/>
            <person name="Iwamoto M."/>
            <person name="Fukuda T."/>
            <person name="Tamura N."/>
            <person name="Shibasaki J."/>
            <person name="Koike S."/>
            <person name="Komatsu D."/>
            <person name="Miyagi S."/>
            <person name="Nishimura M."/>
            <person name="Uchino Y."/>
            <person name="Shiroma A."/>
            <person name="Shimoji M."/>
            <person name="Tamotsu H."/>
            <person name="Ashimine N."/>
            <person name="Shinzato M."/>
            <person name="Ohki S."/>
            <person name="Nakano K."/>
            <person name="Teruya K."/>
            <person name="Satou K."/>
            <person name="Hirano T."/>
            <person name="Yagi O."/>
        </authorList>
    </citation>
    <scope>NUCLEOTIDE SEQUENCE [LARGE SCALE GENOMIC DNA]</scope>
    <source>
        <strain evidence="8 12">UCH-ATV1</strain>
    </source>
</reference>
<dbReference type="PIRSF" id="PIRSF000216">
    <property type="entry name" value="NADH_DH_24kDa"/>
    <property type="match status" value="1"/>
</dbReference>
<comment type="similarity">
    <text evidence="1">Belongs to the complex I 24 kDa subunit family.</text>
</comment>
<dbReference type="Gene3D" id="1.10.10.1590">
    <property type="entry name" value="NADH-quinone oxidoreductase subunit E"/>
    <property type="match status" value="1"/>
</dbReference>
<proteinExistence type="inferred from homology"/>
<dbReference type="GO" id="GO:0046872">
    <property type="term" value="F:metal ion binding"/>
    <property type="evidence" value="ECO:0007669"/>
    <property type="project" value="UniProtKB-KW"/>
</dbReference>
<dbReference type="EMBL" id="JGYD01000010">
    <property type="protein sequence ID" value="KSV18513.1"/>
    <property type="molecule type" value="Genomic_DNA"/>
</dbReference>
<keyword evidence="5 7" id="KW-0411">Iron-sulfur</keyword>
<evidence type="ECO:0000256" key="7">
    <source>
        <dbReference type="PIRSR" id="PIRSR000216-1"/>
    </source>
</evidence>
<dbReference type="EMBL" id="CP141531">
    <property type="protein sequence ID" value="WRO07642.1"/>
    <property type="molecule type" value="Genomic_DNA"/>
</dbReference>
<evidence type="ECO:0000256" key="1">
    <source>
        <dbReference type="ARBA" id="ARBA00010643"/>
    </source>
</evidence>
<organism evidence="9 11">
    <name type="scientific">Dehalococcoides mccartyi</name>
    <dbReference type="NCBI Taxonomy" id="61435"/>
    <lineage>
        <taxon>Bacteria</taxon>
        <taxon>Bacillati</taxon>
        <taxon>Chloroflexota</taxon>
        <taxon>Dehalococcoidia</taxon>
        <taxon>Dehalococcoidales</taxon>
        <taxon>Dehalococcoidaceae</taxon>
        <taxon>Dehalococcoides</taxon>
    </lineage>
</organism>
<evidence type="ECO:0000256" key="3">
    <source>
        <dbReference type="ARBA" id="ARBA00022723"/>
    </source>
</evidence>
<evidence type="ECO:0000313" key="10">
    <source>
        <dbReference type="EMBL" id="WRO07642.1"/>
    </source>
</evidence>
<dbReference type="RefSeq" id="WP_058292058.1">
    <property type="nucleotide sequence ID" value="NZ_AP017649.1"/>
</dbReference>
<evidence type="ECO:0000256" key="2">
    <source>
        <dbReference type="ARBA" id="ARBA00022714"/>
    </source>
</evidence>
<dbReference type="InterPro" id="IPR042128">
    <property type="entry name" value="NuoE_dom"/>
</dbReference>
<comment type="cofactor">
    <cofactor evidence="7">
        <name>[2Fe-2S] cluster</name>
        <dbReference type="ChEBI" id="CHEBI:190135"/>
    </cofactor>
    <text evidence="7">Binds 1 [2Fe-2S] cluster.</text>
</comment>
<dbReference type="PANTHER" id="PTHR43342">
    <property type="entry name" value="NADH-QUINONE OXIDOREDUCTASE, E SUBUNIT"/>
    <property type="match status" value="1"/>
</dbReference>
<feature type="binding site" evidence="7">
    <location>
        <position position="124"/>
    </location>
    <ligand>
        <name>[2Fe-2S] cluster</name>
        <dbReference type="ChEBI" id="CHEBI:190135"/>
    </ligand>
</feature>
<evidence type="ECO:0000313" key="12">
    <source>
        <dbReference type="Proteomes" id="UP000218257"/>
    </source>
</evidence>
<keyword evidence="3 7" id="KW-0479">Metal-binding</keyword>
<dbReference type="Gene3D" id="3.40.30.10">
    <property type="entry name" value="Glutaredoxin"/>
    <property type="match status" value="1"/>
</dbReference>
<dbReference type="EMBL" id="AP017649">
    <property type="protein sequence ID" value="BAZ97196.1"/>
    <property type="molecule type" value="Genomic_DNA"/>
</dbReference>
<name>A0A0V8M4P9_9CHLR</name>
<dbReference type="CDD" id="cd03064">
    <property type="entry name" value="TRX_Fd_NuoE"/>
    <property type="match status" value="1"/>
</dbReference>
<dbReference type="InterPro" id="IPR036249">
    <property type="entry name" value="Thioredoxin-like_sf"/>
</dbReference>
<dbReference type="FunFam" id="1.10.10.1590:FF:000001">
    <property type="entry name" value="NADH-quinone oxidoreductase subunit E"/>
    <property type="match status" value="1"/>
</dbReference>
<evidence type="ECO:0000256" key="4">
    <source>
        <dbReference type="ARBA" id="ARBA00023004"/>
    </source>
</evidence>
<keyword evidence="4 7" id="KW-0408">Iron</keyword>
<dbReference type="PANTHER" id="PTHR43342:SF1">
    <property type="entry name" value="BIFURCATING [FEFE] HYDROGENASE GAMMA SUBUNIT"/>
    <property type="match status" value="1"/>
</dbReference>
<evidence type="ECO:0000313" key="11">
    <source>
        <dbReference type="Proteomes" id="UP000053577"/>
    </source>
</evidence>